<evidence type="ECO:0000313" key="4">
    <source>
        <dbReference type="Proteomes" id="UP000823561"/>
    </source>
</evidence>
<feature type="transmembrane region" description="Helical" evidence="2">
    <location>
        <begin position="174"/>
        <end position="195"/>
    </location>
</feature>
<protein>
    <submittedName>
        <fullName evidence="3">Uncharacterized protein</fullName>
    </submittedName>
</protein>
<keyword evidence="4" id="KW-1185">Reference proteome</keyword>
<dbReference type="EMBL" id="JADWDJ010000013">
    <property type="protein sequence ID" value="KAG5271196.1"/>
    <property type="molecule type" value="Genomic_DNA"/>
</dbReference>
<dbReference type="AlphaFoldDB" id="A0AAV6GEJ2"/>
<evidence type="ECO:0000313" key="3">
    <source>
        <dbReference type="EMBL" id="KAG5271196.1"/>
    </source>
</evidence>
<feature type="transmembrane region" description="Helical" evidence="2">
    <location>
        <begin position="479"/>
        <end position="503"/>
    </location>
</feature>
<accession>A0AAV6GEJ2</accession>
<organism evidence="3 4">
    <name type="scientific">Alosa alosa</name>
    <name type="common">allis shad</name>
    <dbReference type="NCBI Taxonomy" id="278164"/>
    <lineage>
        <taxon>Eukaryota</taxon>
        <taxon>Metazoa</taxon>
        <taxon>Chordata</taxon>
        <taxon>Craniata</taxon>
        <taxon>Vertebrata</taxon>
        <taxon>Euteleostomi</taxon>
        <taxon>Actinopterygii</taxon>
        <taxon>Neopterygii</taxon>
        <taxon>Teleostei</taxon>
        <taxon>Clupei</taxon>
        <taxon>Clupeiformes</taxon>
        <taxon>Clupeoidei</taxon>
        <taxon>Clupeidae</taxon>
        <taxon>Alosa</taxon>
    </lineage>
</organism>
<keyword evidence="2" id="KW-0472">Membrane</keyword>
<feature type="region of interest" description="Disordered" evidence="1">
    <location>
        <begin position="1"/>
        <end position="22"/>
    </location>
</feature>
<reference evidence="3" key="1">
    <citation type="submission" date="2020-10" db="EMBL/GenBank/DDBJ databases">
        <title>Chromosome-scale genome assembly of the Allis shad, Alosa alosa.</title>
        <authorList>
            <person name="Margot Z."/>
            <person name="Christophe K."/>
            <person name="Cabau C."/>
            <person name="Louis A."/>
            <person name="Berthelot C."/>
            <person name="Parey E."/>
            <person name="Roest Crollius H."/>
            <person name="Montfort J."/>
            <person name="Robinson-Rechavi M."/>
            <person name="Bucao C."/>
            <person name="Bouchez O."/>
            <person name="Gislard M."/>
            <person name="Lluch J."/>
            <person name="Milhes M."/>
            <person name="Lampietro C."/>
            <person name="Lopez Roques C."/>
            <person name="Donnadieu C."/>
            <person name="Braasch I."/>
            <person name="Desvignes T."/>
            <person name="Postlethwait J."/>
            <person name="Bobe J."/>
            <person name="Guiguen Y."/>
        </authorList>
    </citation>
    <scope>NUCLEOTIDE SEQUENCE</scope>
    <source>
        <strain evidence="3">M-15738</strain>
        <tissue evidence="3">Blood</tissue>
    </source>
</reference>
<evidence type="ECO:0000256" key="1">
    <source>
        <dbReference type="SAM" id="MobiDB-lite"/>
    </source>
</evidence>
<dbReference type="Proteomes" id="UP000823561">
    <property type="component" value="Chromosome 13"/>
</dbReference>
<keyword evidence="2" id="KW-1133">Transmembrane helix</keyword>
<feature type="transmembrane region" description="Helical" evidence="2">
    <location>
        <begin position="509"/>
        <end position="531"/>
    </location>
</feature>
<feature type="transmembrane region" description="Helical" evidence="2">
    <location>
        <begin position="364"/>
        <end position="383"/>
    </location>
</feature>
<feature type="transmembrane region" description="Helical" evidence="2">
    <location>
        <begin position="137"/>
        <end position="162"/>
    </location>
</feature>
<feature type="transmembrane region" description="Helical" evidence="2">
    <location>
        <begin position="335"/>
        <end position="358"/>
    </location>
</feature>
<comment type="caution">
    <text evidence="3">The sequence shown here is derived from an EMBL/GenBank/DDBJ whole genome shotgun (WGS) entry which is preliminary data.</text>
</comment>
<feature type="compositionally biased region" description="Polar residues" evidence="1">
    <location>
        <begin position="12"/>
        <end position="22"/>
    </location>
</feature>
<gene>
    <name evidence="3" type="ORF">AALO_G00176980</name>
</gene>
<feature type="transmembrane region" description="Helical" evidence="2">
    <location>
        <begin position="390"/>
        <end position="412"/>
    </location>
</feature>
<sequence>MWAPAPHDMTASPPTQEGSATESDTIGVILAELKFQLCNGLSCSGALEESEPHTRTRCEVLGIVTMASPPNKAGSPVMETAVGFILGAIAGCALGATEGPMNQAMAELTSGPHLKVVTEAVGDVGPLGVGTLLGATALSAAVVSAVTGVTMASLVTLMLLRVRGRRDGSLGVRVLAWVTSGLASAVGATASGATLGVGIEMLAQASVTAGLLGGLVALALLTPFLRATLLRLGEGERLCCGLLDPSEEDRERERRRQEAAVVEQRQRVTVEMEQRITMLKEDGAGDGDAAQQHRAVWETQWRERKEAEREERERTVLETEQRRVSERVTKAMAQYADLLAFSGIPMTVTATVTTGLGLFGYGDYRFVFVVLLALVLVMTFALMRSANLSFWKFAGCMGLFATFAIAVLTVHAGQEVAGASARLKAAGRTVPPRESIATAMRQRSSLEAVAAGFFVAKLCQVGLGASVGGPLGRQVDGKIVVGAAGAVAAIIGLVRVSAGFLGAGGTAGALLGAVGASGVSLGSAAAIAVGWSTWAGTVGTTVGMVTGALATGKWDVPNLIQVPVAYMFAMTNPY</sequence>
<evidence type="ECO:0000256" key="2">
    <source>
        <dbReference type="SAM" id="Phobius"/>
    </source>
</evidence>
<name>A0AAV6GEJ2_9TELE</name>
<proteinExistence type="predicted"/>
<keyword evidence="2" id="KW-0812">Transmembrane</keyword>
<feature type="transmembrane region" description="Helical" evidence="2">
    <location>
        <begin position="201"/>
        <end position="221"/>
    </location>
</feature>